<keyword evidence="1" id="KW-1133">Transmembrane helix</keyword>
<dbReference type="Gene3D" id="1.10.287.70">
    <property type="match status" value="1"/>
</dbReference>
<feature type="transmembrane region" description="Helical" evidence="1">
    <location>
        <begin position="39"/>
        <end position="56"/>
    </location>
</feature>
<sequence length="218" mass="24526">MKQFISLIERLRFLFLFFVLIAFCLAKTIHAIYADSAEGLANLFFFLLIVSSLFVIGNRSLKLLAVLTTAAAIEILLVLIDYPRLNTIRSSFAAIYFMLMFAGCLRYTFRDKSINITTLFGSLCAYLFIGLSYAYIYLMLCSLNPAAFSNLGMNEENLAIYYSFVTLTTIGYGDILPLSPFAQTLSWFESFTGQAYLAIVIGQLVGRYVADRLSSQEH</sequence>
<comment type="caution">
    <text evidence="3">The sequence shown here is derived from an EMBL/GenBank/DDBJ whole genome shotgun (WGS) entry which is preliminary data.</text>
</comment>
<evidence type="ECO:0000256" key="1">
    <source>
        <dbReference type="SAM" id="Phobius"/>
    </source>
</evidence>
<name>A0A364LLC9_9GAMM</name>
<protein>
    <recommendedName>
        <fullName evidence="2">Potassium channel domain-containing protein</fullName>
    </recommendedName>
</protein>
<dbReference type="InterPro" id="IPR013099">
    <property type="entry name" value="K_chnl_dom"/>
</dbReference>
<keyword evidence="1" id="KW-0812">Transmembrane</keyword>
<evidence type="ECO:0000313" key="3">
    <source>
        <dbReference type="EMBL" id="RAP37532.1"/>
    </source>
</evidence>
<proteinExistence type="predicted"/>
<keyword evidence="1" id="KW-0472">Membrane</keyword>
<feature type="transmembrane region" description="Helical" evidence="1">
    <location>
        <begin position="63"/>
        <end position="80"/>
    </location>
</feature>
<feature type="domain" description="Potassium channel" evidence="2">
    <location>
        <begin position="159"/>
        <end position="205"/>
    </location>
</feature>
<feature type="transmembrane region" description="Helical" evidence="1">
    <location>
        <begin position="12"/>
        <end position="33"/>
    </location>
</feature>
<evidence type="ECO:0000313" key="4">
    <source>
        <dbReference type="Proteomes" id="UP000249458"/>
    </source>
</evidence>
<feature type="transmembrane region" description="Helical" evidence="1">
    <location>
        <begin position="92"/>
        <end position="109"/>
    </location>
</feature>
<feature type="transmembrane region" description="Helical" evidence="1">
    <location>
        <begin position="116"/>
        <end position="138"/>
    </location>
</feature>
<gene>
    <name evidence="3" type="ORF">B1207_04995</name>
</gene>
<dbReference type="SUPFAM" id="SSF81324">
    <property type="entry name" value="Voltage-gated potassium channels"/>
    <property type="match status" value="1"/>
</dbReference>
<feature type="transmembrane region" description="Helical" evidence="1">
    <location>
        <begin position="191"/>
        <end position="210"/>
    </location>
</feature>
<feature type="transmembrane region" description="Helical" evidence="1">
    <location>
        <begin position="158"/>
        <end position="179"/>
    </location>
</feature>
<evidence type="ECO:0000259" key="2">
    <source>
        <dbReference type="Pfam" id="PF07885"/>
    </source>
</evidence>
<dbReference type="EMBL" id="MVJN01000003">
    <property type="protein sequence ID" value="RAP37532.1"/>
    <property type="molecule type" value="Genomic_DNA"/>
</dbReference>
<reference evidence="3 4" key="1">
    <citation type="submission" date="2017-02" db="EMBL/GenBank/DDBJ databases">
        <title>Legionella quilivanii strain from human: case report and whole genome sequencing analysis.</title>
        <authorList>
            <person name="Lalancette C."/>
            <person name="Leduc J.-M."/>
            <person name="Levesque S."/>
            <person name="Fournier E."/>
            <person name="Saoud J."/>
            <person name="Faucher S.P."/>
            <person name="Bernard K."/>
            <person name="Martineau C."/>
            <person name="Longtin J."/>
        </authorList>
    </citation>
    <scope>NUCLEOTIDE SEQUENCE [LARGE SCALE GENOMIC DNA]</scope>
    <source>
        <strain evidence="3 4">ID143958</strain>
    </source>
</reference>
<dbReference type="RefSeq" id="WP_112218884.1">
    <property type="nucleotide sequence ID" value="NZ_MVJN01000003.1"/>
</dbReference>
<accession>A0A364LLC9</accession>
<dbReference type="Pfam" id="PF07885">
    <property type="entry name" value="Ion_trans_2"/>
    <property type="match status" value="1"/>
</dbReference>
<dbReference type="AlphaFoldDB" id="A0A364LLC9"/>
<dbReference type="Proteomes" id="UP000249458">
    <property type="component" value="Unassembled WGS sequence"/>
</dbReference>
<organism evidence="3 4">
    <name type="scientific">Legionella quinlivanii</name>
    <dbReference type="NCBI Taxonomy" id="45073"/>
    <lineage>
        <taxon>Bacteria</taxon>
        <taxon>Pseudomonadati</taxon>
        <taxon>Pseudomonadota</taxon>
        <taxon>Gammaproteobacteria</taxon>
        <taxon>Legionellales</taxon>
        <taxon>Legionellaceae</taxon>
        <taxon>Legionella</taxon>
    </lineage>
</organism>